<organism evidence="2 3">
    <name type="scientific">Enterocloster clostridioformis</name>
    <dbReference type="NCBI Taxonomy" id="1531"/>
    <lineage>
        <taxon>Bacteria</taxon>
        <taxon>Bacillati</taxon>
        <taxon>Bacillota</taxon>
        <taxon>Clostridia</taxon>
        <taxon>Lachnospirales</taxon>
        <taxon>Lachnospiraceae</taxon>
        <taxon>Enterocloster</taxon>
    </lineage>
</organism>
<dbReference type="InterPro" id="IPR025668">
    <property type="entry name" value="Tnp_DDE_dom"/>
</dbReference>
<evidence type="ECO:0000313" key="3">
    <source>
        <dbReference type="Proteomes" id="UP000315200"/>
    </source>
</evidence>
<gene>
    <name evidence="2" type="ORF">Ccl03g_31830</name>
</gene>
<protein>
    <recommendedName>
        <fullName evidence="1">Transposase DDE domain-containing protein</fullName>
    </recommendedName>
</protein>
<dbReference type="PANTHER" id="PTHR33408:SF2">
    <property type="entry name" value="TRANSPOSASE DDE DOMAIN-CONTAINING PROTEIN"/>
    <property type="match status" value="1"/>
</dbReference>
<dbReference type="Proteomes" id="UP000315200">
    <property type="component" value="Unassembled WGS sequence"/>
</dbReference>
<dbReference type="Pfam" id="PF13751">
    <property type="entry name" value="DDE_Tnp_1_6"/>
    <property type="match status" value="1"/>
</dbReference>
<accession>A0A1I2WVD0</accession>
<dbReference type="AlphaFoldDB" id="A0A1I2WVD0"/>
<dbReference type="PANTHER" id="PTHR33408">
    <property type="entry name" value="TRANSPOSASE"/>
    <property type="match status" value="1"/>
</dbReference>
<feature type="domain" description="Transposase DDE" evidence="1">
    <location>
        <begin position="201"/>
        <end position="321"/>
    </location>
</feature>
<sequence>MKDIRLFTSQPVAKFYDSLFLRLDLSFVQEPSLEAGLDEEIAYTKELLSVLEEGIAACGDKKIQDLAERIRGLLDTDKIREIRSKDDEDARFGHKTPTSTFYGYKNHLAMAEERLIAGISITPGGEPDGQQLPGLIEKAQKNGIEVTEVIGDMAYVSEDNVDACGEKITLIAKINPAAAAAAEAKLEEGFSFNKDAKMLQCPAGELAMRVEKREAKNGNQYRNYVFSKKKCEKCPLKGQCKVGKWKTHSYSITQAREKNRSRLEFEASEEFQERLKIRHRIEEKNGELKEAHGLGRADSVGLFAMELQMNFTAFVANIKRITKLIALAG</sequence>
<comment type="caution">
    <text evidence="2">The sequence shown here is derived from an EMBL/GenBank/DDBJ whole genome shotgun (WGS) entry which is preliminary data.</text>
</comment>
<evidence type="ECO:0000313" key="2">
    <source>
        <dbReference type="EMBL" id="GEA37470.1"/>
    </source>
</evidence>
<dbReference type="EMBL" id="BJLB01000001">
    <property type="protein sequence ID" value="GEA37470.1"/>
    <property type="molecule type" value="Genomic_DNA"/>
</dbReference>
<dbReference type="RefSeq" id="WP_002583786.1">
    <property type="nucleotide sequence ID" value="NZ_AP031445.1"/>
</dbReference>
<proteinExistence type="predicted"/>
<evidence type="ECO:0000259" key="1">
    <source>
        <dbReference type="Pfam" id="PF13751"/>
    </source>
</evidence>
<name>A0A1I2WVD0_9FIRM</name>
<reference evidence="2 3" key="1">
    <citation type="submission" date="2019-06" db="EMBL/GenBank/DDBJ databases">
        <title>Draft genome sequence of [Clostridium] clostridioforme NBRC 113352.</title>
        <authorList>
            <person name="Miura T."/>
            <person name="Furukawa M."/>
            <person name="Shimamura M."/>
            <person name="Ohyama Y."/>
            <person name="Yamazoe A."/>
            <person name="Kawasaki H."/>
        </authorList>
    </citation>
    <scope>NUCLEOTIDE SEQUENCE [LARGE SCALE GENOMIC DNA]</scope>
    <source>
        <strain evidence="2 3">NBRC 113352</strain>
    </source>
</reference>
<dbReference type="GeneID" id="57959670"/>